<organism evidence="1">
    <name type="scientific">Rhizophora mucronata</name>
    <name type="common">Asiatic mangrove</name>
    <dbReference type="NCBI Taxonomy" id="61149"/>
    <lineage>
        <taxon>Eukaryota</taxon>
        <taxon>Viridiplantae</taxon>
        <taxon>Streptophyta</taxon>
        <taxon>Embryophyta</taxon>
        <taxon>Tracheophyta</taxon>
        <taxon>Spermatophyta</taxon>
        <taxon>Magnoliopsida</taxon>
        <taxon>eudicotyledons</taxon>
        <taxon>Gunneridae</taxon>
        <taxon>Pentapetalae</taxon>
        <taxon>rosids</taxon>
        <taxon>fabids</taxon>
        <taxon>Malpighiales</taxon>
        <taxon>Rhizophoraceae</taxon>
        <taxon>Rhizophora</taxon>
    </lineage>
</organism>
<dbReference type="AlphaFoldDB" id="A0A2P2QWM4"/>
<reference evidence="1" key="1">
    <citation type="submission" date="2018-02" db="EMBL/GenBank/DDBJ databases">
        <title>Rhizophora mucronata_Transcriptome.</title>
        <authorList>
            <person name="Meera S.P."/>
            <person name="Sreeshan A."/>
            <person name="Augustine A."/>
        </authorList>
    </citation>
    <scope>NUCLEOTIDE SEQUENCE</scope>
    <source>
        <tissue evidence="1">Leaf</tissue>
    </source>
</reference>
<protein>
    <submittedName>
        <fullName evidence="1">Uncharacterized protein</fullName>
    </submittedName>
</protein>
<name>A0A2P2QWM4_RHIMU</name>
<evidence type="ECO:0000313" key="1">
    <source>
        <dbReference type="EMBL" id="MBX71355.1"/>
    </source>
</evidence>
<dbReference type="EMBL" id="GGEC01090871">
    <property type="protein sequence ID" value="MBX71355.1"/>
    <property type="molecule type" value="Transcribed_RNA"/>
</dbReference>
<accession>A0A2P2QWM4</accession>
<sequence>MWRPFRSCHSTPTIVMKDPLSLLTCALNGLNDWEG</sequence>
<proteinExistence type="predicted"/>